<evidence type="ECO:0000256" key="1">
    <source>
        <dbReference type="SAM" id="MobiDB-lite"/>
    </source>
</evidence>
<dbReference type="AlphaFoldDB" id="A0A9N8D9W7"/>
<gene>
    <name evidence="2" type="ORF">SEMRO_53_G031290.1</name>
</gene>
<dbReference type="EMBL" id="CAICTM010000052">
    <property type="protein sequence ID" value="CAB9499068.1"/>
    <property type="molecule type" value="Genomic_DNA"/>
</dbReference>
<feature type="region of interest" description="Disordered" evidence="1">
    <location>
        <begin position="1"/>
        <end position="50"/>
    </location>
</feature>
<dbReference type="Proteomes" id="UP001153069">
    <property type="component" value="Unassembled WGS sequence"/>
</dbReference>
<sequence>MTKSNNPSFPSSCRISALQGSQELTETPRSAPGDQLERSRGRNFGGGTVSSAKLHNIIEDVLALIQEDEHEFEDWGLGITRTNQGKQ</sequence>
<comment type="caution">
    <text evidence="2">The sequence shown here is derived from an EMBL/GenBank/DDBJ whole genome shotgun (WGS) entry which is preliminary data.</text>
</comment>
<organism evidence="2 3">
    <name type="scientific">Seminavis robusta</name>
    <dbReference type="NCBI Taxonomy" id="568900"/>
    <lineage>
        <taxon>Eukaryota</taxon>
        <taxon>Sar</taxon>
        <taxon>Stramenopiles</taxon>
        <taxon>Ochrophyta</taxon>
        <taxon>Bacillariophyta</taxon>
        <taxon>Bacillariophyceae</taxon>
        <taxon>Bacillariophycidae</taxon>
        <taxon>Naviculales</taxon>
        <taxon>Naviculaceae</taxon>
        <taxon>Seminavis</taxon>
    </lineage>
</organism>
<reference evidence="2" key="1">
    <citation type="submission" date="2020-06" db="EMBL/GenBank/DDBJ databases">
        <authorList>
            <consortium name="Plant Systems Biology data submission"/>
        </authorList>
    </citation>
    <scope>NUCLEOTIDE SEQUENCE</scope>
    <source>
        <strain evidence="2">D6</strain>
    </source>
</reference>
<evidence type="ECO:0000313" key="3">
    <source>
        <dbReference type="Proteomes" id="UP001153069"/>
    </source>
</evidence>
<feature type="compositionally biased region" description="Polar residues" evidence="1">
    <location>
        <begin position="1"/>
        <end position="28"/>
    </location>
</feature>
<evidence type="ECO:0000313" key="2">
    <source>
        <dbReference type="EMBL" id="CAB9499068.1"/>
    </source>
</evidence>
<accession>A0A9N8D9W7</accession>
<name>A0A9N8D9W7_9STRA</name>
<protein>
    <submittedName>
        <fullName evidence="2">Uncharacterized protein</fullName>
    </submittedName>
</protein>
<keyword evidence="3" id="KW-1185">Reference proteome</keyword>
<proteinExistence type="predicted"/>